<dbReference type="EMBL" id="FRBH01000006">
    <property type="protein sequence ID" value="SHL16143.1"/>
    <property type="molecule type" value="Genomic_DNA"/>
</dbReference>
<dbReference type="Proteomes" id="UP000184120">
    <property type="component" value="Unassembled WGS sequence"/>
</dbReference>
<keyword evidence="1" id="KW-0472">Membrane</keyword>
<dbReference type="EMBL" id="BMFL01000008">
    <property type="protein sequence ID" value="GGE97638.1"/>
    <property type="molecule type" value="Genomic_DNA"/>
</dbReference>
<evidence type="ECO:0000313" key="5">
    <source>
        <dbReference type="Proteomes" id="UP000650994"/>
    </source>
</evidence>
<dbReference type="OrthoDB" id="6400838at2"/>
<organism evidence="3 4">
    <name type="scientific">Chishuiella changwenlii</name>
    <dbReference type="NCBI Taxonomy" id="1434701"/>
    <lineage>
        <taxon>Bacteria</taxon>
        <taxon>Pseudomonadati</taxon>
        <taxon>Bacteroidota</taxon>
        <taxon>Flavobacteriia</taxon>
        <taxon>Flavobacteriales</taxon>
        <taxon>Weeksellaceae</taxon>
        <taxon>Chishuiella</taxon>
    </lineage>
</organism>
<feature type="transmembrane region" description="Helical" evidence="1">
    <location>
        <begin position="116"/>
        <end position="136"/>
    </location>
</feature>
<proteinExistence type="predicted"/>
<evidence type="ECO:0000256" key="1">
    <source>
        <dbReference type="SAM" id="Phobius"/>
    </source>
</evidence>
<reference evidence="2" key="1">
    <citation type="journal article" date="2014" name="Int. J. Syst. Evol. Microbiol.">
        <title>Complete genome of a new Firmicutes species belonging to the dominant human colonic microbiota ('Ruminococcus bicirculans') reveals two chromosomes and a selective capacity to utilize plant glucans.</title>
        <authorList>
            <consortium name="NISC Comparative Sequencing Program"/>
            <person name="Wegmann U."/>
            <person name="Louis P."/>
            <person name="Goesmann A."/>
            <person name="Henrissat B."/>
            <person name="Duncan S.H."/>
            <person name="Flint H.J."/>
        </authorList>
    </citation>
    <scope>NUCLEOTIDE SEQUENCE</scope>
    <source>
        <strain evidence="2">CGMCC 1.12707</strain>
    </source>
</reference>
<sequence>MLFKSSQYKIETKQSQEEVYKILSENTDKKRLHLFGKSNFEFEGIVAQDHFKFEKTINGRNSFNPMIIGKYNENINKQTLIEFELKISSFVAIFYYFWLFLMSIIGIFSLFLMKEWYIAIGVLISMLFIAFAIYYIGFSMAKENILNTFKKLFNEKIIELKQ</sequence>
<feature type="transmembrane region" description="Helical" evidence="1">
    <location>
        <begin position="87"/>
        <end position="110"/>
    </location>
</feature>
<name>A0A1M6YDD6_9FLAO</name>
<evidence type="ECO:0000313" key="2">
    <source>
        <dbReference type="EMBL" id="GGE97638.1"/>
    </source>
</evidence>
<dbReference type="AlphaFoldDB" id="A0A1M6YDD6"/>
<gene>
    <name evidence="2" type="ORF">GCM10010984_14020</name>
    <name evidence="3" type="ORF">SAMN05443634_106198</name>
</gene>
<keyword evidence="5" id="KW-1185">Reference proteome</keyword>
<accession>A0A1M6YDD6</accession>
<reference evidence="4" key="3">
    <citation type="submission" date="2016-11" db="EMBL/GenBank/DDBJ databases">
        <authorList>
            <person name="Varghese N."/>
            <person name="Submissions S."/>
        </authorList>
    </citation>
    <scope>NUCLEOTIDE SEQUENCE [LARGE SCALE GENOMIC DNA]</scope>
    <source>
        <strain evidence="4">DSM 27989</strain>
    </source>
</reference>
<keyword evidence="1" id="KW-1133">Transmembrane helix</keyword>
<evidence type="ECO:0000313" key="3">
    <source>
        <dbReference type="EMBL" id="SHL16143.1"/>
    </source>
</evidence>
<dbReference type="STRING" id="1434701.SAMN05443634_106198"/>
<evidence type="ECO:0000313" key="4">
    <source>
        <dbReference type="Proteomes" id="UP000184120"/>
    </source>
</evidence>
<reference evidence="3" key="2">
    <citation type="submission" date="2016-11" db="EMBL/GenBank/DDBJ databases">
        <authorList>
            <person name="Jaros S."/>
            <person name="Januszkiewicz K."/>
            <person name="Wedrychowicz H."/>
        </authorList>
    </citation>
    <scope>NUCLEOTIDE SEQUENCE [LARGE SCALE GENOMIC DNA]</scope>
    <source>
        <strain evidence="3">DSM 27989</strain>
    </source>
</reference>
<reference evidence="5" key="4">
    <citation type="journal article" date="2019" name="Int. J. Syst. Evol. Microbiol.">
        <title>The Global Catalogue of Microorganisms (GCM) 10K type strain sequencing project: providing services to taxonomists for standard genome sequencing and annotation.</title>
        <authorList>
            <consortium name="The Broad Institute Genomics Platform"/>
            <consortium name="The Broad Institute Genome Sequencing Center for Infectious Disease"/>
            <person name="Wu L."/>
            <person name="Ma J."/>
        </authorList>
    </citation>
    <scope>NUCLEOTIDE SEQUENCE [LARGE SCALE GENOMIC DNA]</scope>
    <source>
        <strain evidence="5">CGMCC 1.12707</strain>
    </source>
</reference>
<keyword evidence="1" id="KW-0812">Transmembrane</keyword>
<protein>
    <submittedName>
        <fullName evidence="3">Uncharacterized protein</fullName>
    </submittedName>
</protein>
<dbReference type="RefSeq" id="WP_072931863.1">
    <property type="nucleotide sequence ID" value="NZ_BMFL01000008.1"/>
</dbReference>
<dbReference type="Proteomes" id="UP000650994">
    <property type="component" value="Unassembled WGS sequence"/>
</dbReference>
<reference evidence="2" key="5">
    <citation type="submission" date="2024-05" db="EMBL/GenBank/DDBJ databases">
        <authorList>
            <person name="Sun Q."/>
            <person name="Zhou Y."/>
        </authorList>
    </citation>
    <scope>NUCLEOTIDE SEQUENCE</scope>
    <source>
        <strain evidence="2">CGMCC 1.12707</strain>
    </source>
</reference>